<dbReference type="Pfam" id="PF04851">
    <property type="entry name" value="ResIII"/>
    <property type="match status" value="1"/>
</dbReference>
<feature type="region of interest" description="Disordered" evidence="1">
    <location>
        <begin position="1"/>
        <end position="26"/>
    </location>
</feature>
<evidence type="ECO:0000259" key="3">
    <source>
        <dbReference type="PROSITE" id="PS51194"/>
    </source>
</evidence>
<dbReference type="InterPro" id="IPR005114">
    <property type="entry name" value="Helicase_assoc"/>
</dbReference>
<dbReference type="PANTHER" id="PTHR47396:SF1">
    <property type="entry name" value="ATP-DEPENDENT HELICASE IRC3-RELATED"/>
    <property type="match status" value="1"/>
</dbReference>
<dbReference type="GO" id="GO:0016787">
    <property type="term" value="F:hydrolase activity"/>
    <property type="evidence" value="ECO:0007669"/>
    <property type="project" value="InterPro"/>
</dbReference>
<proteinExistence type="predicted"/>
<gene>
    <name evidence="4" type="ORF">POF50_029950</name>
</gene>
<accession>A0AA90H962</accession>
<evidence type="ECO:0000313" key="4">
    <source>
        <dbReference type="EMBL" id="MDI5973516.1"/>
    </source>
</evidence>
<dbReference type="PROSITE" id="PS51194">
    <property type="entry name" value="HELICASE_CTER"/>
    <property type="match status" value="1"/>
</dbReference>
<protein>
    <submittedName>
        <fullName evidence="4">Helicase associated domain protein</fullName>
    </submittedName>
</protein>
<dbReference type="Gene3D" id="3.40.50.300">
    <property type="entry name" value="P-loop containing nucleotide triphosphate hydrolases"/>
    <property type="match status" value="2"/>
</dbReference>
<dbReference type="AlphaFoldDB" id="A0AA90H962"/>
<name>A0AA90H962_9ACTN</name>
<feature type="domain" description="Helicase C-terminal" evidence="3">
    <location>
        <begin position="309"/>
        <end position="493"/>
    </location>
</feature>
<dbReference type="SMART" id="SM00490">
    <property type="entry name" value="HELICc"/>
    <property type="match status" value="1"/>
</dbReference>
<dbReference type="PROSITE" id="PS51192">
    <property type="entry name" value="HELICASE_ATP_BIND_1"/>
    <property type="match status" value="1"/>
</dbReference>
<dbReference type="CDD" id="cd18785">
    <property type="entry name" value="SF2_C"/>
    <property type="match status" value="1"/>
</dbReference>
<dbReference type="Pfam" id="PF03457">
    <property type="entry name" value="HA"/>
    <property type="match status" value="2"/>
</dbReference>
<dbReference type="InterPro" id="IPR001650">
    <property type="entry name" value="Helicase_C-like"/>
</dbReference>
<evidence type="ECO:0000259" key="2">
    <source>
        <dbReference type="PROSITE" id="PS51192"/>
    </source>
</evidence>
<dbReference type="EMBL" id="JABXJJ020000047">
    <property type="protein sequence ID" value="MDI5973516.1"/>
    <property type="molecule type" value="Genomic_DNA"/>
</dbReference>
<dbReference type="PANTHER" id="PTHR47396">
    <property type="entry name" value="TYPE I RESTRICTION ENZYME ECOKI R PROTEIN"/>
    <property type="match status" value="1"/>
</dbReference>
<dbReference type="SUPFAM" id="SSF52540">
    <property type="entry name" value="P-loop containing nucleoside triphosphate hydrolases"/>
    <property type="match status" value="1"/>
</dbReference>
<dbReference type="InterPro" id="IPR027417">
    <property type="entry name" value="P-loop_NTPase"/>
</dbReference>
<dbReference type="InterPro" id="IPR050742">
    <property type="entry name" value="Helicase_Restrict-Modif_Enz"/>
</dbReference>
<reference evidence="4" key="1">
    <citation type="submission" date="2023-05" db="EMBL/GenBank/DDBJ databases">
        <title>Streptantibioticus silvisoli sp. nov., acidotolerant actinomycetes 1 from pine litter.</title>
        <authorList>
            <person name="Swiecimska M."/>
            <person name="Golinska P."/>
            <person name="Sangal V."/>
            <person name="Wachnowicz B."/>
            <person name="Goodfellow M."/>
        </authorList>
    </citation>
    <scope>NUCLEOTIDE SEQUENCE</scope>
    <source>
        <strain evidence="4">SL13</strain>
    </source>
</reference>
<dbReference type="SMART" id="SM00487">
    <property type="entry name" value="DEXDc"/>
    <property type="match status" value="1"/>
</dbReference>
<dbReference type="GO" id="GO:0005524">
    <property type="term" value="F:ATP binding"/>
    <property type="evidence" value="ECO:0007669"/>
    <property type="project" value="InterPro"/>
</dbReference>
<dbReference type="InterPro" id="IPR006935">
    <property type="entry name" value="Helicase/UvrB_N"/>
</dbReference>
<dbReference type="RefSeq" id="WP_271314418.1">
    <property type="nucleotide sequence ID" value="NZ_JABXJJ020000047.1"/>
</dbReference>
<feature type="domain" description="Helicase ATP-binding" evidence="2">
    <location>
        <begin position="27"/>
        <end position="216"/>
    </location>
</feature>
<sequence length="812" mass="89182">MVTSVSGLPPRRSLHPHQARGRDAAVRHLRRPSTRALLVAATGTGKTLMSIRIADALQARLVLFVVPTLDLAAQTALAWRRDQHFEHMVIVSSMDAQAHDALAQRRVGSTSSATSLAAAMSTVGEGEDQLPALTVICTYDSLSKIEETQHTPHRVPPFDLAIMDEAHRIAGRADKKWAVINDATRIRADRRLYMTATPRFITAPDLAESANTIRPRRGFPAGTALDASANSMDNEVVYGKKVFEYPLAQAIDDGQAADYRIVVPTLTDAELCARLNLPAPGMLADGPAHALAGAPGRDDALRTTALHLAVLKAMTDHQLRRVLVYFNLVEDAKRFTRQLGHTLRQLARTAPDLYPELDPAVFFVHGEHTAAQRADILTDFARARCAILANAKLIAEGIDIPSVDAVVFADPTRSVRRCVQALGRALRPEVSGKTASLIIPVYVPPGADPTDILGSPYEPVWAISTALASHDHRIAERLPDKTNRLPIETSTLIQQRWHFDFTVHPERLARAMDLVTFDPRDTTSRPRREGLSAAQAFHDHYGHLDVPTTYTDPVGYTLGTFITGMRDARRAGRLQAAWIAELDALGMIWDKDQAAWRAHLTAVTDYHRAHGHLAIPTTADGGQFLAEQRSLAAHGRLEPDRAADLAAIDPHWQLPHGADWHRKYHLLRSHLATGNDPAALTADTHLGSTKIGSWLRRQLTGWDTLNPDRQHLLTAIGLTPDTHTLAGRRAARRTFAQTVQILELFLHREQRAPTAREEITVDGETVRIGPWLAKTRTKQRAGQLPPGQEALVASLFDGDWTDDTALPAAALD</sequence>
<dbReference type="GO" id="GO:0003677">
    <property type="term" value="F:DNA binding"/>
    <property type="evidence" value="ECO:0007669"/>
    <property type="project" value="InterPro"/>
</dbReference>
<dbReference type="GO" id="GO:0005829">
    <property type="term" value="C:cytosol"/>
    <property type="evidence" value="ECO:0007669"/>
    <property type="project" value="TreeGrafter"/>
</dbReference>
<organism evidence="4">
    <name type="scientific">Streptantibioticus silvisoli</name>
    <dbReference type="NCBI Taxonomy" id="2705255"/>
    <lineage>
        <taxon>Bacteria</taxon>
        <taxon>Bacillati</taxon>
        <taxon>Actinomycetota</taxon>
        <taxon>Actinomycetes</taxon>
        <taxon>Kitasatosporales</taxon>
        <taxon>Streptomycetaceae</taxon>
        <taxon>Streptantibioticus</taxon>
    </lineage>
</organism>
<dbReference type="InterPro" id="IPR014001">
    <property type="entry name" value="Helicase_ATP-bd"/>
</dbReference>
<comment type="caution">
    <text evidence="4">The sequence shown here is derived from an EMBL/GenBank/DDBJ whole genome shotgun (WGS) entry which is preliminary data.</text>
</comment>
<dbReference type="Pfam" id="PF00271">
    <property type="entry name" value="Helicase_C"/>
    <property type="match status" value="1"/>
</dbReference>
<dbReference type="Gene3D" id="6.10.140.530">
    <property type="match status" value="1"/>
</dbReference>
<evidence type="ECO:0000256" key="1">
    <source>
        <dbReference type="SAM" id="MobiDB-lite"/>
    </source>
</evidence>